<comment type="similarity">
    <text evidence="2">Belongs to the cation transport ATPase (P-type) (TC 3.A.3) family. Type IIA subfamily.</text>
</comment>
<accession>A0A6L9L5E3</accession>
<feature type="transmembrane region" description="Helical" evidence="10">
    <location>
        <begin position="847"/>
        <end position="865"/>
    </location>
</feature>
<dbReference type="SUPFAM" id="SSF56784">
    <property type="entry name" value="HAD-like"/>
    <property type="match status" value="1"/>
</dbReference>
<evidence type="ECO:0000313" key="13">
    <source>
        <dbReference type="Proteomes" id="UP000474175"/>
    </source>
</evidence>
<dbReference type="InterPro" id="IPR023298">
    <property type="entry name" value="ATPase_P-typ_TM_dom_sf"/>
</dbReference>
<dbReference type="InterPro" id="IPR023299">
    <property type="entry name" value="ATPase_P-typ_cyto_dom_N"/>
</dbReference>
<evidence type="ECO:0000256" key="4">
    <source>
        <dbReference type="ARBA" id="ARBA00022741"/>
    </source>
</evidence>
<sequence length="873" mass="95072">MLNQPSSTSKRTALSQGLTSAEVEQRQQRYGLNVLDTVQADSWLTVLIRQFKSIIVWVLAAAAIVSFVLGDSAEGLAILAVLAINTIMGFVLEWNASQSMQALRQLDVTVARVIRDGKTQEISSEQITIGDLLLIEAGDVIVADAELVEVHQLDVDESTLTGESLPVAKTTEPVADDAPLGDQYNRLFKGTAVTAGTGRALVTAIGSKTELGKIAQLVTESEQTATPLEKKLDSLSRVLIWVTFGLTGLFAVAGFLRGEALKPLIETSVALAIAAIPEGLSVVATITLAYGMLRLARKKVLVKRLSAVETLGGTSVILTDKTGTLTENRIEVFSLQLPGLQEDLYAELKSNTVDQNLPEGDALDRLMLVGTLCNNAEVDFEAEQPRELGDPVEVALLKFAHRAGQPIDAIRQDYPRLAEQAFSSDTRIMATLHEHKLRYVVAVKGAIEEVMARCPGLSGEQRSRHLQRSERMASDGLRTLAFAYRETTEKPDDDTFAQSNLTFVGLIGFLDPPRLAVTPALQACREAGIRVVMATGDHPSTALTIARQVGLVDAETKLALTGRDLKPFDTLTAEDREQLLRCQVFARVSPAQKQSLIDFYQQQGNVVGMTGDGVNDAPALKKADIGIAMGLRGTQVAAEAADLILKDDSFTSIVRAIGQGRVIFENIRKFVLFLLSCNLSEIFVVALAGLVGLGNPLLPLQILFVNIVTDVFPALALGVGRENGTLMKRPPRQPNRPLLDRADWRLVVLYAFIITAAVLGAYLYALNEWNYTAEQGSTIAFYALSWVQLLHVFNLYSGRRASLINNEITRNRYVWLALLVCVGILLLTYYVPVLIQILAIQALDRKALLLIVGAGLFPVLVIWVGRQIHARVR</sequence>
<dbReference type="SFLD" id="SFLDF00027">
    <property type="entry name" value="p-type_atpase"/>
    <property type="match status" value="1"/>
</dbReference>
<dbReference type="InterPro" id="IPR004014">
    <property type="entry name" value="ATPase_P-typ_cation-transptr_N"/>
</dbReference>
<dbReference type="Gene3D" id="2.70.150.10">
    <property type="entry name" value="Calcium-transporting ATPase, cytoplasmic transduction domain A"/>
    <property type="match status" value="1"/>
</dbReference>
<evidence type="ECO:0000313" key="12">
    <source>
        <dbReference type="EMBL" id="NDU94063.1"/>
    </source>
</evidence>
<dbReference type="SUPFAM" id="SSF81653">
    <property type="entry name" value="Calcium ATPase, transduction domain A"/>
    <property type="match status" value="1"/>
</dbReference>
<feature type="transmembrane region" description="Helical" evidence="10">
    <location>
        <begin position="54"/>
        <end position="70"/>
    </location>
</feature>
<evidence type="ECO:0000256" key="5">
    <source>
        <dbReference type="ARBA" id="ARBA00022840"/>
    </source>
</evidence>
<name>A0A6L9L5E3_9BACT</name>
<evidence type="ECO:0000256" key="6">
    <source>
        <dbReference type="ARBA" id="ARBA00022967"/>
    </source>
</evidence>
<feature type="transmembrane region" description="Helical" evidence="10">
    <location>
        <begin position="76"/>
        <end position="96"/>
    </location>
</feature>
<evidence type="ECO:0000256" key="2">
    <source>
        <dbReference type="ARBA" id="ARBA00005675"/>
    </source>
</evidence>
<dbReference type="Pfam" id="PF00689">
    <property type="entry name" value="Cation_ATPase_C"/>
    <property type="match status" value="1"/>
</dbReference>
<evidence type="ECO:0000256" key="9">
    <source>
        <dbReference type="SAM" id="MobiDB-lite"/>
    </source>
</evidence>
<reference evidence="12 13" key="1">
    <citation type="submission" date="2020-02" db="EMBL/GenBank/DDBJ databases">
        <title>Draft genome sequence of two Spirosoma agri KCTC 52727 and Spirosoma terrae KCTC 52035.</title>
        <authorList>
            <person name="Rojas J."/>
            <person name="Ambika Manirajan B."/>
            <person name="Suarez C."/>
            <person name="Ratering S."/>
            <person name="Schnell S."/>
        </authorList>
    </citation>
    <scope>NUCLEOTIDE SEQUENCE [LARGE SCALE GENOMIC DNA]</scope>
    <source>
        <strain evidence="12 13">KCTC 52035</strain>
    </source>
</reference>
<keyword evidence="13" id="KW-1185">Reference proteome</keyword>
<keyword evidence="8 10" id="KW-0472">Membrane</keyword>
<feature type="transmembrane region" description="Helical" evidence="10">
    <location>
        <begin position="779"/>
        <end position="797"/>
    </location>
</feature>
<dbReference type="PRINTS" id="PR00120">
    <property type="entry name" value="HATPASE"/>
</dbReference>
<comment type="caution">
    <text evidence="12">The sequence shown here is derived from an EMBL/GenBank/DDBJ whole genome shotgun (WGS) entry which is preliminary data.</text>
</comment>
<evidence type="ECO:0000256" key="8">
    <source>
        <dbReference type="ARBA" id="ARBA00023136"/>
    </source>
</evidence>
<dbReference type="InterPro" id="IPR036412">
    <property type="entry name" value="HAD-like_sf"/>
</dbReference>
<dbReference type="SUPFAM" id="SSF81660">
    <property type="entry name" value="Metal cation-transporting ATPase, ATP-binding domain N"/>
    <property type="match status" value="1"/>
</dbReference>
<dbReference type="InterPro" id="IPR001757">
    <property type="entry name" value="P_typ_ATPase"/>
</dbReference>
<keyword evidence="4" id="KW-0547">Nucleotide-binding</keyword>
<dbReference type="InterPro" id="IPR023214">
    <property type="entry name" value="HAD_sf"/>
</dbReference>
<dbReference type="GO" id="GO:1902600">
    <property type="term" value="P:proton transmembrane transport"/>
    <property type="evidence" value="ECO:0007669"/>
    <property type="project" value="TreeGrafter"/>
</dbReference>
<evidence type="ECO:0000259" key="11">
    <source>
        <dbReference type="SMART" id="SM00831"/>
    </source>
</evidence>
<dbReference type="SFLD" id="SFLDG00002">
    <property type="entry name" value="C1.7:_P-type_atpase_like"/>
    <property type="match status" value="1"/>
</dbReference>
<evidence type="ECO:0000256" key="3">
    <source>
        <dbReference type="ARBA" id="ARBA00022692"/>
    </source>
</evidence>
<dbReference type="InterPro" id="IPR050510">
    <property type="entry name" value="Cation_transp_ATPase_P-type"/>
</dbReference>
<dbReference type="Pfam" id="PF00122">
    <property type="entry name" value="E1-E2_ATPase"/>
    <property type="match status" value="1"/>
</dbReference>
<dbReference type="PROSITE" id="PS00154">
    <property type="entry name" value="ATPASE_E1_E2"/>
    <property type="match status" value="1"/>
</dbReference>
<gene>
    <name evidence="12" type="ORF">GK108_04195</name>
</gene>
<dbReference type="InterPro" id="IPR018303">
    <property type="entry name" value="ATPase_P-typ_P_site"/>
</dbReference>
<organism evidence="12 13">
    <name type="scientific">Spirosoma terrae</name>
    <dbReference type="NCBI Taxonomy" id="1968276"/>
    <lineage>
        <taxon>Bacteria</taxon>
        <taxon>Pseudomonadati</taxon>
        <taxon>Bacteroidota</taxon>
        <taxon>Cytophagia</taxon>
        <taxon>Cytophagales</taxon>
        <taxon>Cytophagaceae</taxon>
        <taxon>Spirosoma</taxon>
    </lineage>
</organism>
<dbReference type="Gene3D" id="3.40.50.1000">
    <property type="entry name" value="HAD superfamily/HAD-like"/>
    <property type="match status" value="1"/>
</dbReference>
<feature type="transmembrane region" description="Helical" evidence="10">
    <location>
        <begin position="268"/>
        <end position="293"/>
    </location>
</feature>
<feature type="compositionally biased region" description="Polar residues" evidence="9">
    <location>
        <begin position="1"/>
        <end position="19"/>
    </location>
</feature>
<dbReference type="InterPro" id="IPR006068">
    <property type="entry name" value="ATPase_P-typ_cation-transptr_C"/>
</dbReference>
<dbReference type="InterPro" id="IPR044492">
    <property type="entry name" value="P_typ_ATPase_HD_dom"/>
</dbReference>
<dbReference type="PANTHER" id="PTHR43294">
    <property type="entry name" value="SODIUM/POTASSIUM-TRANSPORTING ATPASE SUBUNIT ALPHA"/>
    <property type="match status" value="1"/>
</dbReference>
<feature type="transmembrane region" description="Helical" evidence="10">
    <location>
        <begin position="746"/>
        <end position="767"/>
    </location>
</feature>
<keyword evidence="7 10" id="KW-1133">Transmembrane helix</keyword>
<feature type="region of interest" description="Disordered" evidence="9">
    <location>
        <begin position="1"/>
        <end position="20"/>
    </location>
</feature>
<keyword evidence="6" id="KW-1278">Translocase</keyword>
<dbReference type="SUPFAM" id="SSF81665">
    <property type="entry name" value="Calcium ATPase, transmembrane domain M"/>
    <property type="match status" value="1"/>
</dbReference>
<feature type="transmembrane region" description="Helical" evidence="10">
    <location>
        <begin position="670"/>
        <end position="691"/>
    </location>
</feature>
<dbReference type="GO" id="GO:0006883">
    <property type="term" value="P:intracellular sodium ion homeostasis"/>
    <property type="evidence" value="ECO:0007669"/>
    <property type="project" value="TreeGrafter"/>
</dbReference>
<proteinExistence type="inferred from homology"/>
<dbReference type="AlphaFoldDB" id="A0A6L9L5E3"/>
<dbReference type="RefSeq" id="WP_163943209.1">
    <property type="nucleotide sequence ID" value="NZ_JAAFZH010000001.1"/>
</dbReference>
<keyword evidence="5" id="KW-0067">ATP-binding</keyword>
<dbReference type="InterPro" id="IPR008250">
    <property type="entry name" value="ATPase_P-typ_transduc_dom_A_sf"/>
</dbReference>
<dbReference type="Gene3D" id="3.40.1110.10">
    <property type="entry name" value="Calcium-transporting ATPase, cytoplasmic domain N"/>
    <property type="match status" value="1"/>
</dbReference>
<feature type="transmembrane region" description="Helical" evidence="10">
    <location>
        <begin position="813"/>
        <end position="835"/>
    </location>
</feature>
<feature type="transmembrane region" description="Helical" evidence="10">
    <location>
        <begin position="238"/>
        <end position="256"/>
    </location>
</feature>
<feature type="domain" description="Cation-transporting P-type ATPase N-terminal" evidence="11">
    <location>
        <begin position="4"/>
        <end position="71"/>
    </location>
</feature>
<dbReference type="SMART" id="SM00831">
    <property type="entry name" value="Cation_ATPase_N"/>
    <property type="match status" value="1"/>
</dbReference>
<dbReference type="NCBIfam" id="TIGR01494">
    <property type="entry name" value="ATPase_P-type"/>
    <property type="match status" value="2"/>
</dbReference>
<keyword evidence="3 10" id="KW-0812">Transmembrane</keyword>
<dbReference type="GO" id="GO:0016887">
    <property type="term" value="F:ATP hydrolysis activity"/>
    <property type="evidence" value="ECO:0007669"/>
    <property type="project" value="InterPro"/>
</dbReference>
<evidence type="ECO:0000256" key="7">
    <source>
        <dbReference type="ARBA" id="ARBA00022989"/>
    </source>
</evidence>
<dbReference type="Pfam" id="PF13246">
    <property type="entry name" value="Cation_ATPase"/>
    <property type="match status" value="1"/>
</dbReference>
<comment type="subcellular location">
    <subcellularLocation>
        <location evidence="1">Membrane</location>
        <topology evidence="1">Multi-pass membrane protein</topology>
    </subcellularLocation>
</comment>
<dbReference type="GO" id="GO:1990573">
    <property type="term" value="P:potassium ion import across plasma membrane"/>
    <property type="evidence" value="ECO:0007669"/>
    <property type="project" value="TreeGrafter"/>
</dbReference>
<feature type="transmembrane region" description="Helical" evidence="10">
    <location>
        <begin position="697"/>
        <end position="719"/>
    </location>
</feature>
<protein>
    <submittedName>
        <fullName evidence="12">Cation-transporting P-type ATPase</fullName>
    </submittedName>
</protein>
<dbReference type="GO" id="GO:0030007">
    <property type="term" value="P:intracellular potassium ion homeostasis"/>
    <property type="evidence" value="ECO:0007669"/>
    <property type="project" value="TreeGrafter"/>
</dbReference>
<dbReference type="GO" id="GO:0005524">
    <property type="term" value="F:ATP binding"/>
    <property type="evidence" value="ECO:0007669"/>
    <property type="project" value="UniProtKB-KW"/>
</dbReference>
<dbReference type="Pfam" id="PF00690">
    <property type="entry name" value="Cation_ATPase_N"/>
    <property type="match status" value="1"/>
</dbReference>
<dbReference type="GO" id="GO:0005391">
    <property type="term" value="F:P-type sodium:potassium-exchanging transporter activity"/>
    <property type="evidence" value="ECO:0007669"/>
    <property type="project" value="TreeGrafter"/>
</dbReference>
<dbReference type="GO" id="GO:0005886">
    <property type="term" value="C:plasma membrane"/>
    <property type="evidence" value="ECO:0007669"/>
    <property type="project" value="TreeGrafter"/>
</dbReference>
<evidence type="ECO:0000256" key="10">
    <source>
        <dbReference type="SAM" id="Phobius"/>
    </source>
</evidence>
<dbReference type="Proteomes" id="UP000474175">
    <property type="component" value="Unassembled WGS sequence"/>
</dbReference>
<evidence type="ECO:0000256" key="1">
    <source>
        <dbReference type="ARBA" id="ARBA00004141"/>
    </source>
</evidence>
<dbReference type="PRINTS" id="PR00119">
    <property type="entry name" value="CATATPASE"/>
</dbReference>
<dbReference type="SFLD" id="SFLDS00003">
    <property type="entry name" value="Haloacid_Dehalogenase"/>
    <property type="match status" value="1"/>
</dbReference>
<dbReference type="Gene3D" id="1.20.1110.10">
    <property type="entry name" value="Calcium-transporting ATPase, transmembrane domain"/>
    <property type="match status" value="1"/>
</dbReference>
<dbReference type="EMBL" id="JAAFZH010000001">
    <property type="protein sequence ID" value="NDU94063.1"/>
    <property type="molecule type" value="Genomic_DNA"/>
</dbReference>
<dbReference type="GO" id="GO:0036376">
    <property type="term" value="P:sodium ion export across plasma membrane"/>
    <property type="evidence" value="ECO:0007669"/>
    <property type="project" value="TreeGrafter"/>
</dbReference>
<dbReference type="PANTHER" id="PTHR43294:SF20">
    <property type="entry name" value="P-TYPE ATPASE"/>
    <property type="match status" value="1"/>
</dbReference>
<dbReference type="InterPro" id="IPR059000">
    <property type="entry name" value="ATPase_P-type_domA"/>
</dbReference>